<dbReference type="FunFam" id="3.30.420.10:FF:000012">
    <property type="entry name" value="DNA polymerase III subunit epsilon"/>
    <property type="match status" value="1"/>
</dbReference>
<dbReference type="PANTHER" id="PTHR30231:SF41">
    <property type="entry name" value="DNA POLYMERASE III SUBUNIT EPSILON"/>
    <property type="match status" value="1"/>
</dbReference>
<dbReference type="Pfam" id="PF00929">
    <property type="entry name" value="RNase_T"/>
    <property type="match status" value="1"/>
</dbReference>
<feature type="binding site" evidence="18">
    <location>
        <position position="168"/>
    </location>
    <ligand>
        <name>substrate</name>
    </ligand>
</feature>
<evidence type="ECO:0000313" key="23">
    <source>
        <dbReference type="EMBL" id="BAQ71172.1"/>
    </source>
</evidence>
<evidence type="ECO:0000256" key="19">
    <source>
        <dbReference type="PIRSR" id="PIRSR606309-3"/>
    </source>
</evidence>
<dbReference type="GO" id="GO:0005829">
    <property type="term" value="C:cytosol"/>
    <property type="evidence" value="ECO:0007669"/>
    <property type="project" value="TreeGrafter"/>
</dbReference>
<keyword evidence="12 20" id="KW-0239">DNA-directed DNA polymerase</keyword>
<feature type="binding site" evidence="19">
    <location>
        <position position="168"/>
    </location>
    <ligand>
        <name>a divalent metal cation</name>
        <dbReference type="ChEBI" id="CHEBI:60240"/>
        <label>1</label>
        <note>catalytic</note>
    </ligand>
</feature>
<evidence type="ECO:0000256" key="20">
    <source>
        <dbReference type="RuleBase" id="RU364087"/>
    </source>
</evidence>
<feature type="binding site" evidence="18">
    <location>
        <position position="52"/>
    </location>
    <ligand>
        <name>substrate</name>
    </ligand>
</feature>
<dbReference type="InterPro" id="IPR012337">
    <property type="entry name" value="RNaseH-like_sf"/>
</dbReference>
<evidence type="ECO:0000256" key="10">
    <source>
        <dbReference type="ARBA" id="ARBA00022839"/>
    </source>
</evidence>
<evidence type="ECO:0000256" key="5">
    <source>
        <dbReference type="ARBA" id="ARBA00022695"/>
    </source>
</evidence>
<dbReference type="InterPro" id="IPR036397">
    <property type="entry name" value="RNaseH_sf"/>
</dbReference>
<evidence type="ECO:0000256" key="12">
    <source>
        <dbReference type="ARBA" id="ARBA00022932"/>
    </source>
</evidence>
<evidence type="ECO:0000256" key="15">
    <source>
        <dbReference type="ARBA" id="ARBA00026073"/>
    </source>
</evidence>
<dbReference type="GO" id="GO:0045004">
    <property type="term" value="P:DNA replication proofreading"/>
    <property type="evidence" value="ECO:0007669"/>
    <property type="project" value="TreeGrafter"/>
</dbReference>
<dbReference type="NCBIfam" id="NF004316">
    <property type="entry name" value="PRK05711.1"/>
    <property type="match status" value="1"/>
</dbReference>
<feature type="region of interest" description="Disordered" evidence="21">
    <location>
        <begin position="193"/>
        <end position="219"/>
    </location>
</feature>
<comment type="catalytic activity">
    <reaction evidence="16 20">
        <text>DNA(n) + a 2'-deoxyribonucleoside 5'-triphosphate = DNA(n+1) + diphosphate</text>
        <dbReference type="Rhea" id="RHEA:22508"/>
        <dbReference type="Rhea" id="RHEA-COMP:17339"/>
        <dbReference type="Rhea" id="RHEA-COMP:17340"/>
        <dbReference type="ChEBI" id="CHEBI:33019"/>
        <dbReference type="ChEBI" id="CHEBI:61560"/>
        <dbReference type="ChEBI" id="CHEBI:173112"/>
        <dbReference type="EC" id="2.7.7.7"/>
    </reaction>
</comment>
<accession>A0A0D6B7V2</accession>
<dbReference type="PANTHER" id="PTHR30231">
    <property type="entry name" value="DNA POLYMERASE III SUBUNIT EPSILON"/>
    <property type="match status" value="1"/>
</dbReference>
<keyword evidence="5 20" id="KW-0548">Nucleotidyltransferase</keyword>
<organism evidence="23 24">
    <name type="scientific">Rhodovulum sulfidophilum</name>
    <name type="common">Rhodobacter sulfidophilus</name>
    <dbReference type="NCBI Taxonomy" id="35806"/>
    <lineage>
        <taxon>Bacteria</taxon>
        <taxon>Pseudomonadati</taxon>
        <taxon>Pseudomonadota</taxon>
        <taxon>Alphaproteobacteria</taxon>
        <taxon>Rhodobacterales</taxon>
        <taxon>Paracoccaceae</taxon>
        <taxon>Rhodovulum</taxon>
    </lineage>
</organism>
<keyword evidence="11 19" id="KW-0460">Magnesium</keyword>
<evidence type="ECO:0000256" key="9">
    <source>
        <dbReference type="ARBA" id="ARBA00022801"/>
    </source>
</evidence>
<feature type="domain" description="Exonuclease" evidence="22">
    <location>
        <begin position="2"/>
        <end position="185"/>
    </location>
</feature>
<evidence type="ECO:0000256" key="21">
    <source>
        <dbReference type="SAM" id="MobiDB-lite"/>
    </source>
</evidence>
<dbReference type="GO" id="GO:0046872">
    <property type="term" value="F:metal ion binding"/>
    <property type="evidence" value="ECO:0007669"/>
    <property type="project" value="UniProtKB-KW"/>
</dbReference>
<reference evidence="23 24" key="1">
    <citation type="submission" date="2015-02" db="EMBL/GenBank/DDBJ databases">
        <title>Genome sequene of Rhodovulum sulfidophilum DSM 2351.</title>
        <authorList>
            <person name="Nagao N."/>
        </authorList>
    </citation>
    <scope>NUCLEOTIDE SEQUENCE [LARGE SCALE GENOMIC DNA]</scope>
    <source>
        <strain evidence="23 24">DSM 2351</strain>
    </source>
</reference>
<dbReference type="CDD" id="cd06131">
    <property type="entry name" value="DNA_pol_III_epsilon_Ecoli_like"/>
    <property type="match status" value="1"/>
</dbReference>
<evidence type="ECO:0000256" key="13">
    <source>
        <dbReference type="ARBA" id="ARBA00023211"/>
    </source>
</evidence>
<feature type="binding site" evidence="18">
    <location>
        <position position="9"/>
    </location>
    <ligand>
        <name>substrate</name>
    </ligand>
</feature>
<dbReference type="eggNOG" id="COG0847">
    <property type="taxonomic scope" value="Bacteria"/>
</dbReference>
<dbReference type="EMBL" id="AP014800">
    <property type="protein sequence ID" value="BAQ71172.1"/>
    <property type="molecule type" value="Genomic_DNA"/>
</dbReference>
<dbReference type="NCBIfam" id="TIGR01406">
    <property type="entry name" value="dnaQ_proteo"/>
    <property type="match status" value="1"/>
</dbReference>
<dbReference type="GO" id="GO:0003887">
    <property type="term" value="F:DNA-directed DNA polymerase activity"/>
    <property type="evidence" value="ECO:0007669"/>
    <property type="project" value="UniProtKB-KW"/>
</dbReference>
<dbReference type="InterPro" id="IPR013520">
    <property type="entry name" value="Ribonucl_H"/>
</dbReference>
<evidence type="ECO:0000256" key="7">
    <source>
        <dbReference type="ARBA" id="ARBA00022722"/>
    </source>
</evidence>
<feature type="binding site" evidence="19">
    <location>
        <position position="7"/>
    </location>
    <ligand>
        <name>a divalent metal cation</name>
        <dbReference type="ChEBI" id="CHEBI:60240"/>
        <label>1</label>
        <note>catalytic</note>
    </ligand>
</feature>
<sequence length="245" mass="27217">MREIVLDTETTGFEPETGDRIVEIGAVVLWNHLPTGETFHVYTNPGRDMPDEAFGVHGIGPDILANPRPAKPGEVTLRDKPPFSKVGQKFLDFVQDSKLVIHNASFDMKFLNAELGWLGLPKLPMSQAIDTLAMARKKFPGSPATLDALCRRFGIDNTMRDKHGALLDSEILADVYLELIGGRQPDFMLATRSRASRGTSGTETEAWRPRPRPTPLPSRLTEEEAAAHRAFVETMGDDALWKSFY</sequence>
<evidence type="ECO:0000256" key="16">
    <source>
        <dbReference type="ARBA" id="ARBA00049244"/>
    </source>
</evidence>
<comment type="function">
    <text evidence="14 20">DNA polymerase III is a complex, multichain enzyme responsible for most of the replicative synthesis in bacteria. The epsilon subunit contain the editing function and is a proofreading 3'-5' exonuclease.</text>
</comment>
<evidence type="ECO:0000256" key="2">
    <source>
        <dbReference type="ARBA" id="ARBA00012417"/>
    </source>
</evidence>
<proteinExistence type="predicted"/>
<keyword evidence="8 19" id="KW-0479">Metal-binding</keyword>
<keyword evidence="9 20" id="KW-0378">Hydrolase</keyword>
<evidence type="ECO:0000256" key="8">
    <source>
        <dbReference type="ARBA" id="ARBA00022723"/>
    </source>
</evidence>
<dbReference type="Gene3D" id="3.30.420.10">
    <property type="entry name" value="Ribonuclease H-like superfamily/Ribonuclease H"/>
    <property type="match status" value="1"/>
</dbReference>
<dbReference type="NCBIfam" id="TIGR00573">
    <property type="entry name" value="dnaq"/>
    <property type="match status" value="1"/>
</dbReference>
<dbReference type="EC" id="2.7.7.7" evidence="2 20"/>
<evidence type="ECO:0000256" key="4">
    <source>
        <dbReference type="ARBA" id="ARBA00022679"/>
    </source>
</evidence>
<comment type="cofactor">
    <cofactor evidence="1 20">
        <name>Mn(2+)</name>
        <dbReference type="ChEBI" id="CHEBI:29035"/>
    </cofactor>
</comment>
<name>A0A0D6B7V2_RHOSU</name>
<comment type="cofactor">
    <cofactor evidence="19">
        <name>Mg(2+)</name>
        <dbReference type="ChEBI" id="CHEBI:18420"/>
    </cofactor>
    <cofactor evidence="19">
        <name>Mn(2+)</name>
        <dbReference type="ChEBI" id="CHEBI:29035"/>
    </cofactor>
    <text evidence="19">Binds 2 divalent metal cations. Magnesium or manganese.</text>
</comment>
<dbReference type="AlphaFoldDB" id="A0A0D6B7V2"/>
<dbReference type="SMART" id="SM00479">
    <property type="entry name" value="EXOIII"/>
    <property type="match status" value="1"/>
</dbReference>
<evidence type="ECO:0000256" key="6">
    <source>
        <dbReference type="ARBA" id="ARBA00022705"/>
    </source>
</evidence>
<comment type="subunit">
    <text evidence="15 20">DNA polymerase III contains a core (composed of alpha, epsilon and theta chains) that associates with a tau subunit. This core dimerizes to form the POLIII' complex. PolIII' associates with the gamma complex (composed of gamma, delta, delta', psi and chi chains) and with the beta chain to form the complete DNA polymerase III complex.</text>
</comment>
<dbReference type="GO" id="GO:0008408">
    <property type="term" value="F:3'-5' exonuclease activity"/>
    <property type="evidence" value="ECO:0007669"/>
    <property type="project" value="TreeGrafter"/>
</dbReference>
<feature type="binding site" evidence="18">
    <location>
        <position position="7"/>
    </location>
    <ligand>
        <name>substrate</name>
    </ligand>
</feature>
<evidence type="ECO:0000256" key="18">
    <source>
        <dbReference type="PIRSR" id="PIRSR606309-2"/>
    </source>
</evidence>
<keyword evidence="7 20" id="KW-0540">Nuclease</keyword>
<dbReference type="InterPro" id="IPR006054">
    <property type="entry name" value="DnaQ"/>
</dbReference>
<dbReference type="InterPro" id="IPR006309">
    <property type="entry name" value="DnaQ_proteo"/>
</dbReference>
<evidence type="ECO:0000256" key="17">
    <source>
        <dbReference type="PIRSR" id="PIRSR606309-1"/>
    </source>
</evidence>
<dbReference type="KEGG" id="rsu:NHU_04049"/>
<keyword evidence="4 20" id="KW-0808">Transferase</keyword>
<keyword evidence="6 20" id="KW-0235">DNA replication</keyword>
<dbReference type="PATRIC" id="fig|35806.4.peg.4152"/>
<evidence type="ECO:0000256" key="1">
    <source>
        <dbReference type="ARBA" id="ARBA00001936"/>
    </source>
</evidence>
<evidence type="ECO:0000313" key="24">
    <source>
        <dbReference type="Proteomes" id="UP000064912"/>
    </source>
</evidence>
<evidence type="ECO:0000256" key="3">
    <source>
        <dbReference type="ARBA" id="ARBA00020352"/>
    </source>
</evidence>
<protein>
    <recommendedName>
        <fullName evidence="3 20">DNA polymerase III subunit epsilon</fullName>
        <ecNumber evidence="2 20">2.7.7.7</ecNumber>
    </recommendedName>
</protein>
<keyword evidence="13 19" id="KW-0464">Manganese</keyword>
<gene>
    <name evidence="20 23" type="primary">dnaQ</name>
    <name evidence="23" type="ORF">NHU_04049</name>
</gene>
<keyword evidence="10 20" id="KW-0269">Exonuclease</keyword>
<evidence type="ECO:0000256" key="14">
    <source>
        <dbReference type="ARBA" id="ARBA00025483"/>
    </source>
</evidence>
<evidence type="ECO:0000259" key="22">
    <source>
        <dbReference type="SMART" id="SM00479"/>
    </source>
</evidence>
<evidence type="ECO:0000256" key="11">
    <source>
        <dbReference type="ARBA" id="ARBA00022842"/>
    </source>
</evidence>
<feature type="binding site" evidence="19">
    <location>
        <position position="9"/>
    </location>
    <ligand>
        <name>a divalent metal cation</name>
        <dbReference type="ChEBI" id="CHEBI:60240"/>
        <label>1</label>
        <note>catalytic</note>
    </ligand>
</feature>
<feature type="active site" description="Proton acceptor" evidence="17">
    <location>
        <position position="163"/>
    </location>
</feature>
<dbReference type="Proteomes" id="UP000064912">
    <property type="component" value="Chromosome"/>
</dbReference>
<dbReference type="SUPFAM" id="SSF53098">
    <property type="entry name" value="Ribonuclease H-like"/>
    <property type="match status" value="1"/>
</dbReference>
<feature type="binding site" evidence="18">
    <location>
        <position position="57"/>
    </location>
    <ligand>
        <name>substrate</name>
    </ligand>
</feature>
<dbReference type="GO" id="GO:0003677">
    <property type="term" value="F:DNA binding"/>
    <property type="evidence" value="ECO:0007669"/>
    <property type="project" value="InterPro"/>
</dbReference>